<proteinExistence type="predicted"/>
<organism evidence="1">
    <name type="scientific">Caudovirales sp. ctqPn17</name>
    <dbReference type="NCBI Taxonomy" id="2825772"/>
    <lineage>
        <taxon>Viruses</taxon>
        <taxon>Duplodnaviria</taxon>
        <taxon>Heunggongvirae</taxon>
        <taxon>Uroviricota</taxon>
        <taxon>Caudoviricetes</taxon>
    </lineage>
</organism>
<dbReference type="EMBL" id="BK015642">
    <property type="protein sequence ID" value="DAE17595.1"/>
    <property type="molecule type" value="Genomic_DNA"/>
</dbReference>
<accession>A0A8S5QFE4</accession>
<sequence length="35" mass="4200">MITHTSIPDFMNMEIKTFYRTYSSIATVLEKMKDR</sequence>
<name>A0A8S5QFE4_9CAUD</name>
<evidence type="ECO:0000313" key="1">
    <source>
        <dbReference type="EMBL" id="DAE17595.1"/>
    </source>
</evidence>
<reference evidence="1" key="1">
    <citation type="journal article" date="2021" name="Proc. Natl. Acad. Sci. U.S.A.">
        <title>A Catalog of Tens of Thousands of Viruses from Human Metagenomes Reveals Hidden Associations with Chronic Diseases.</title>
        <authorList>
            <person name="Tisza M.J."/>
            <person name="Buck C.B."/>
        </authorList>
    </citation>
    <scope>NUCLEOTIDE SEQUENCE</scope>
    <source>
        <strain evidence="1">CtqPn17</strain>
    </source>
</reference>
<protein>
    <submittedName>
        <fullName evidence="1">Uncharacterized protein</fullName>
    </submittedName>
</protein>